<evidence type="ECO:0000256" key="11">
    <source>
        <dbReference type="ARBA" id="ARBA00022989"/>
    </source>
</evidence>
<keyword evidence="4" id="KW-1003">Cell membrane</keyword>
<dbReference type="PANTHER" id="PTHR44936">
    <property type="entry name" value="SENSOR PROTEIN CREC"/>
    <property type="match status" value="1"/>
</dbReference>
<evidence type="ECO:0000313" key="17">
    <source>
        <dbReference type="Proteomes" id="UP000186218"/>
    </source>
</evidence>
<dbReference type="SUPFAM" id="SSF55874">
    <property type="entry name" value="ATPase domain of HSP90 chaperone/DNA topoisomerase II/histidine kinase"/>
    <property type="match status" value="1"/>
</dbReference>
<keyword evidence="6" id="KW-0808">Transferase</keyword>
<keyword evidence="10" id="KW-0067">ATP-binding</keyword>
<protein>
    <recommendedName>
        <fullName evidence="3">histidine kinase</fullName>
        <ecNumber evidence="3">2.7.13.3</ecNumber>
    </recommendedName>
</protein>
<evidence type="ECO:0000313" key="16">
    <source>
        <dbReference type="EMBL" id="SIS16690.1"/>
    </source>
</evidence>
<dbReference type="Gene3D" id="1.10.287.130">
    <property type="match status" value="1"/>
</dbReference>
<evidence type="ECO:0000256" key="10">
    <source>
        <dbReference type="ARBA" id="ARBA00022840"/>
    </source>
</evidence>
<dbReference type="Proteomes" id="UP000186218">
    <property type="component" value="Unassembled WGS sequence"/>
</dbReference>
<keyword evidence="13 14" id="KW-0472">Membrane</keyword>
<evidence type="ECO:0000256" key="2">
    <source>
        <dbReference type="ARBA" id="ARBA00004651"/>
    </source>
</evidence>
<evidence type="ECO:0000256" key="4">
    <source>
        <dbReference type="ARBA" id="ARBA00022475"/>
    </source>
</evidence>
<dbReference type="InterPro" id="IPR036890">
    <property type="entry name" value="HATPase_C_sf"/>
</dbReference>
<dbReference type="SMART" id="SM00387">
    <property type="entry name" value="HATPase_c"/>
    <property type="match status" value="1"/>
</dbReference>
<comment type="subcellular location">
    <subcellularLocation>
        <location evidence="2">Cell membrane</location>
        <topology evidence="2">Multi-pass membrane protein</topology>
    </subcellularLocation>
</comment>
<dbReference type="PRINTS" id="PR00344">
    <property type="entry name" value="BCTRLSENSOR"/>
</dbReference>
<keyword evidence="12" id="KW-0902">Two-component regulatory system</keyword>
<evidence type="ECO:0000256" key="3">
    <source>
        <dbReference type="ARBA" id="ARBA00012438"/>
    </source>
</evidence>
<dbReference type="InterPro" id="IPR033463">
    <property type="entry name" value="sCache_3"/>
</dbReference>
<dbReference type="SUPFAM" id="SSF103190">
    <property type="entry name" value="Sensory domain-like"/>
    <property type="match status" value="1"/>
</dbReference>
<dbReference type="InterPro" id="IPR003594">
    <property type="entry name" value="HATPase_dom"/>
</dbReference>
<evidence type="ECO:0000256" key="6">
    <source>
        <dbReference type="ARBA" id="ARBA00022679"/>
    </source>
</evidence>
<dbReference type="AlphaFoldDB" id="A0A1N7GVX3"/>
<evidence type="ECO:0000259" key="15">
    <source>
        <dbReference type="PROSITE" id="PS50109"/>
    </source>
</evidence>
<feature type="domain" description="Histidine kinase" evidence="15">
    <location>
        <begin position="303"/>
        <end position="531"/>
    </location>
</feature>
<dbReference type="Gene3D" id="3.30.565.10">
    <property type="entry name" value="Histidine kinase-like ATPase, C-terminal domain"/>
    <property type="match status" value="1"/>
</dbReference>
<name>A0A1N7GVX3_9NOCA</name>
<gene>
    <name evidence="16" type="ORF">SAMN05445060_3147</name>
</gene>
<dbReference type="EC" id="2.7.13.3" evidence="3"/>
<dbReference type="GO" id="GO:0005886">
    <property type="term" value="C:plasma membrane"/>
    <property type="evidence" value="ECO:0007669"/>
    <property type="project" value="UniProtKB-SubCell"/>
</dbReference>
<keyword evidence="9 16" id="KW-0418">Kinase</keyword>
<dbReference type="InterPro" id="IPR039506">
    <property type="entry name" value="SPOB_a"/>
</dbReference>
<evidence type="ECO:0000256" key="14">
    <source>
        <dbReference type="SAM" id="Phobius"/>
    </source>
</evidence>
<keyword evidence="7 14" id="KW-0812">Transmembrane</keyword>
<dbReference type="PANTHER" id="PTHR44936:SF9">
    <property type="entry name" value="SENSOR PROTEIN CREC"/>
    <property type="match status" value="1"/>
</dbReference>
<proteinExistence type="predicted"/>
<dbReference type="InterPro" id="IPR004358">
    <property type="entry name" value="Sig_transdc_His_kin-like_C"/>
</dbReference>
<dbReference type="InterPro" id="IPR005467">
    <property type="entry name" value="His_kinase_dom"/>
</dbReference>
<dbReference type="GO" id="GO:0005524">
    <property type="term" value="F:ATP binding"/>
    <property type="evidence" value="ECO:0007669"/>
    <property type="project" value="UniProtKB-KW"/>
</dbReference>
<evidence type="ECO:0000256" key="12">
    <source>
        <dbReference type="ARBA" id="ARBA00023012"/>
    </source>
</evidence>
<evidence type="ECO:0000256" key="1">
    <source>
        <dbReference type="ARBA" id="ARBA00000085"/>
    </source>
</evidence>
<feature type="transmembrane region" description="Helical" evidence="14">
    <location>
        <begin position="7"/>
        <end position="28"/>
    </location>
</feature>
<sequence length="531" mass="55623">MRLRTQVLALQIVVILLSLLVGFGYLIYGTDDRLRSEYGQRALAIARSVATDPDVRADVCARRGDRVQTEAIAVAQRTGALFVVVADADGIRLAHPDPTQIGRSLSTDPAVALSGREDLNTDRGTLGESVRAKVPVFGPTGGVVGLVSVGISTAAIGDDLRHDLLRIAGIAVLALVVGTVGSVLLSRRWRRLTLGLEPDQLTELVREQQAVLHALGEGVLAVDAYGVVRVVNDEARRLLAPTGDVGDPVIAVGLTPRVLEVAMTPTATARAAAVGERIVLVRSHRVTRDGTDLGLVLSVVDRTDVEELGREVDAIRSMTDALRAQRHESANQMHVVAGLIRRGDVTEASDYLDEIGGLRRDAAADGGLDNIAEPHLHAFLAAKIVQARERAVILRIGDQSWVQGALARPPLVISVLGNLIDNALDAAVRATTPRPATVEVEVITDGATLLLTVADSGDGITIDVPGRVFDEGVTTNVADTVPGGRGMGLALARQLARSVGGDITIADPGGSTGPDNPLGGAVFVAVLPEAL</sequence>
<dbReference type="InterPro" id="IPR050980">
    <property type="entry name" value="2C_sensor_his_kinase"/>
</dbReference>
<dbReference type="PROSITE" id="PS50109">
    <property type="entry name" value="HIS_KIN"/>
    <property type="match status" value="1"/>
</dbReference>
<dbReference type="GO" id="GO:0000155">
    <property type="term" value="F:phosphorelay sensor kinase activity"/>
    <property type="evidence" value="ECO:0007669"/>
    <property type="project" value="InterPro"/>
</dbReference>
<organism evidence="16 17">
    <name type="scientific">Williamsia sterculiae</name>
    <dbReference type="NCBI Taxonomy" id="1344003"/>
    <lineage>
        <taxon>Bacteria</taxon>
        <taxon>Bacillati</taxon>
        <taxon>Actinomycetota</taxon>
        <taxon>Actinomycetes</taxon>
        <taxon>Mycobacteriales</taxon>
        <taxon>Nocardiaceae</taxon>
        <taxon>Williamsia</taxon>
    </lineage>
</organism>
<keyword evidence="17" id="KW-1185">Reference proteome</keyword>
<dbReference type="InterPro" id="IPR029151">
    <property type="entry name" value="Sensor-like_sf"/>
</dbReference>
<dbReference type="Pfam" id="PF17203">
    <property type="entry name" value="sCache_3_2"/>
    <property type="match status" value="1"/>
</dbReference>
<reference evidence="16 17" key="1">
    <citation type="submission" date="2017-01" db="EMBL/GenBank/DDBJ databases">
        <authorList>
            <person name="Mah S.A."/>
            <person name="Swanson W.J."/>
            <person name="Moy G.W."/>
            <person name="Vacquier V.D."/>
        </authorList>
    </citation>
    <scope>NUCLEOTIDE SEQUENCE [LARGE SCALE GENOMIC DNA]</scope>
    <source>
        <strain evidence="16 17">CPCC 203464</strain>
    </source>
</reference>
<feature type="transmembrane region" description="Helical" evidence="14">
    <location>
        <begin position="164"/>
        <end position="185"/>
    </location>
</feature>
<keyword evidence="5" id="KW-0597">Phosphoprotein</keyword>
<accession>A0A1N7GVX3</accession>
<evidence type="ECO:0000256" key="9">
    <source>
        <dbReference type="ARBA" id="ARBA00022777"/>
    </source>
</evidence>
<dbReference type="RefSeq" id="WP_076481315.1">
    <property type="nucleotide sequence ID" value="NZ_FTNT01000010.1"/>
</dbReference>
<evidence type="ECO:0000256" key="8">
    <source>
        <dbReference type="ARBA" id="ARBA00022741"/>
    </source>
</evidence>
<dbReference type="STRING" id="1344003.SAMN05445060_3147"/>
<dbReference type="Gene3D" id="3.30.450.20">
    <property type="entry name" value="PAS domain"/>
    <property type="match status" value="2"/>
</dbReference>
<comment type="catalytic activity">
    <reaction evidence="1">
        <text>ATP + protein L-histidine = ADP + protein N-phospho-L-histidine.</text>
        <dbReference type="EC" id="2.7.13.3"/>
    </reaction>
</comment>
<keyword evidence="11 14" id="KW-1133">Transmembrane helix</keyword>
<dbReference type="EMBL" id="FTNT01000010">
    <property type="protein sequence ID" value="SIS16690.1"/>
    <property type="molecule type" value="Genomic_DNA"/>
</dbReference>
<dbReference type="OrthoDB" id="9792686at2"/>
<dbReference type="SUPFAM" id="SSF55890">
    <property type="entry name" value="Sporulation response regulatory protein Spo0B"/>
    <property type="match status" value="1"/>
</dbReference>
<keyword evidence="8" id="KW-0547">Nucleotide-binding</keyword>
<evidence type="ECO:0000256" key="5">
    <source>
        <dbReference type="ARBA" id="ARBA00022553"/>
    </source>
</evidence>
<dbReference type="Pfam" id="PF14689">
    <property type="entry name" value="SPOB_a"/>
    <property type="match status" value="1"/>
</dbReference>
<evidence type="ECO:0000256" key="13">
    <source>
        <dbReference type="ARBA" id="ARBA00023136"/>
    </source>
</evidence>
<dbReference type="InterPro" id="IPR016120">
    <property type="entry name" value="Sig_transdc_His_kin_SpoOB"/>
</dbReference>
<dbReference type="Pfam" id="PF02518">
    <property type="entry name" value="HATPase_c"/>
    <property type="match status" value="1"/>
</dbReference>
<evidence type="ECO:0000256" key="7">
    <source>
        <dbReference type="ARBA" id="ARBA00022692"/>
    </source>
</evidence>